<evidence type="ECO:0000256" key="1">
    <source>
        <dbReference type="SAM" id="MobiDB-lite"/>
    </source>
</evidence>
<dbReference type="eggNOG" id="COG3015">
    <property type="taxonomic scope" value="Bacteria"/>
</dbReference>
<dbReference type="PROSITE" id="PS51257">
    <property type="entry name" value="PROKAR_LIPOPROTEIN"/>
    <property type="match status" value="1"/>
</dbReference>
<dbReference type="KEGG" id="eao:BD94_1132"/>
<sequence>MKKNVLLFAVTAGALLMSCSQKKELKPESGAEVTTTETKTDSIASVAPVTDDGHNAQNSSDWAGTYEGTLPCADCPGIKTTITLKDDNTYTISEEYLERKTKAEDKGKFEWDKSGSKVSLISKDGKRQYFVGENQIIHLDMDGKEITGPNKDLYILKKK</sequence>
<dbReference type="Pfam" id="PF04170">
    <property type="entry name" value="NlpE"/>
    <property type="match status" value="1"/>
</dbReference>
<keyword evidence="2" id="KW-0449">Lipoprotein</keyword>
<reference evidence="2" key="2">
    <citation type="journal article" date="2015" name="Genome Biol. Evol.">
        <title>Complete Genome Sequence and Transcriptomic Analysis of the Novel Pathogen Elizabethkingia anophelis in Response to Oxidative Stress.</title>
        <authorList>
            <person name="Li Y."/>
            <person name="Liu Y."/>
            <person name="Chew S.C."/>
            <person name="Tay M."/>
            <person name="Salido M.M."/>
            <person name="Teo J."/>
            <person name="Lauro F.M."/>
            <person name="Givskov M."/>
            <person name="Yang L."/>
        </authorList>
    </citation>
    <scope>NUCLEOTIDE SEQUENCE</scope>
    <source>
        <strain evidence="2">NUHP1</strain>
    </source>
</reference>
<dbReference type="STRING" id="1338011.BD94_1132"/>
<gene>
    <name evidence="2" type="ORF">BD94_1132</name>
</gene>
<feature type="region of interest" description="Disordered" evidence="1">
    <location>
        <begin position="25"/>
        <end position="60"/>
    </location>
</feature>
<reference evidence="2" key="1">
    <citation type="journal article" date="2013" name="Lancet">
        <title>First case of E anophelis outbreak in an intensive-care unit.</title>
        <authorList>
            <person name="Teo J."/>
            <person name="Tan S.Y."/>
            <person name="Tay M."/>
            <person name="Ding Y."/>
            <person name="Kjelleberg S."/>
            <person name="Givskov M."/>
            <person name="Lin R.T."/>
            <person name="Yang L."/>
        </authorList>
    </citation>
    <scope>NUCLEOTIDE SEQUENCE [LARGE SCALE GENOMIC DNA]</scope>
    <source>
        <strain evidence="2">NUHP1</strain>
    </source>
</reference>
<feature type="compositionally biased region" description="Polar residues" evidence="1">
    <location>
        <begin position="32"/>
        <end position="43"/>
    </location>
</feature>
<name>A0A077EBQ6_9FLAO</name>
<dbReference type="EMBL" id="CP007547">
    <property type="protein sequence ID" value="AIL44907.1"/>
    <property type="molecule type" value="Genomic_DNA"/>
</dbReference>
<protein>
    <submittedName>
        <fullName evidence="2">Lipoprotein</fullName>
    </submittedName>
</protein>
<evidence type="ECO:0000313" key="3">
    <source>
        <dbReference type="Proteomes" id="UP000028933"/>
    </source>
</evidence>
<dbReference type="HOGENOM" id="CLU_095662_0_0_10"/>
<accession>A0A077EBQ6</accession>
<organism evidence="2 3">
    <name type="scientific">Elizabethkingia anophelis NUHP1</name>
    <dbReference type="NCBI Taxonomy" id="1338011"/>
    <lineage>
        <taxon>Bacteria</taxon>
        <taxon>Pseudomonadati</taxon>
        <taxon>Bacteroidota</taxon>
        <taxon>Flavobacteriia</taxon>
        <taxon>Flavobacteriales</taxon>
        <taxon>Weeksellaceae</taxon>
        <taxon>Elizabethkingia</taxon>
    </lineage>
</organism>
<dbReference type="Proteomes" id="UP000028933">
    <property type="component" value="Chromosome"/>
</dbReference>
<dbReference type="RefSeq" id="WP_024565200.1">
    <property type="nucleotide sequence ID" value="NZ_CP007547.1"/>
</dbReference>
<evidence type="ECO:0000313" key="2">
    <source>
        <dbReference type="EMBL" id="AIL44907.1"/>
    </source>
</evidence>
<dbReference type="InterPro" id="IPR007298">
    <property type="entry name" value="Cu-R_lipoprotein_NlpE"/>
</dbReference>
<dbReference type="Gene3D" id="2.40.128.640">
    <property type="match status" value="1"/>
</dbReference>
<proteinExistence type="predicted"/>
<dbReference type="AlphaFoldDB" id="A0A077EBQ6"/>